<dbReference type="EMBL" id="KV419409">
    <property type="protein sequence ID" value="KZS92840.1"/>
    <property type="molecule type" value="Genomic_DNA"/>
</dbReference>
<dbReference type="InterPro" id="IPR001810">
    <property type="entry name" value="F-box_dom"/>
</dbReference>
<gene>
    <name evidence="2" type="ORF">SISNIDRAFT_486339</name>
</gene>
<dbReference type="AlphaFoldDB" id="A0A164U1S1"/>
<evidence type="ECO:0000313" key="2">
    <source>
        <dbReference type="EMBL" id="KZS92840.1"/>
    </source>
</evidence>
<accession>A0A164U1S1</accession>
<name>A0A164U1S1_9AGAM</name>
<dbReference type="InterPro" id="IPR036047">
    <property type="entry name" value="F-box-like_dom_sf"/>
</dbReference>
<dbReference type="PROSITE" id="PS50181">
    <property type="entry name" value="FBOX"/>
    <property type="match status" value="1"/>
</dbReference>
<protein>
    <recommendedName>
        <fullName evidence="1">F-box domain-containing protein</fullName>
    </recommendedName>
</protein>
<proteinExistence type="predicted"/>
<reference evidence="2 3" key="1">
    <citation type="journal article" date="2016" name="Mol. Biol. Evol.">
        <title>Comparative Genomics of Early-Diverging Mushroom-Forming Fungi Provides Insights into the Origins of Lignocellulose Decay Capabilities.</title>
        <authorList>
            <person name="Nagy L.G."/>
            <person name="Riley R."/>
            <person name="Tritt A."/>
            <person name="Adam C."/>
            <person name="Daum C."/>
            <person name="Floudas D."/>
            <person name="Sun H."/>
            <person name="Yadav J.S."/>
            <person name="Pangilinan J."/>
            <person name="Larsson K.H."/>
            <person name="Matsuura K."/>
            <person name="Barry K."/>
            <person name="Labutti K."/>
            <person name="Kuo R."/>
            <person name="Ohm R.A."/>
            <person name="Bhattacharya S.S."/>
            <person name="Shirouzu T."/>
            <person name="Yoshinaga Y."/>
            <person name="Martin F.M."/>
            <person name="Grigoriev I.V."/>
            <person name="Hibbett D.S."/>
        </authorList>
    </citation>
    <scope>NUCLEOTIDE SEQUENCE [LARGE SCALE GENOMIC DNA]</scope>
    <source>
        <strain evidence="2 3">HHB9708</strain>
    </source>
</reference>
<keyword evidence="3" id="KW-1185">Reference proteome</keyword>
<feature type="domain" description="F-box" evidence="1">
    <location>
        <begin position="3"/>
        <end position="50"/>
    </location>
</feature>
<sequence length="478" mass="53750">MAVEMMDALPTELILKIWQKMTVADFISLSQTCSAFRSMVLDHRALLASSPDAYIIPLPMGYSLSSVDATTLHARACSAVALSKRVHEATSLLPCSGFTTLPSIWRASAGSVVIGCFLYDYILLLSYSRGEARAYDIQSLECLFSAGPIEGEVVYASKWQLSESRSEIIQAELACRFDGDADLSLLRVYRLTFSFSEGQRQRLIWREELRVVSIPSASEDSMTLNGPLIFITYWDSILIYDWEKETAVFLSFFPGFAAGISQFWVEPNNGTLIMKLAGYSGPLSTIPICIYPIPSGLRSFDPSQVTTLPKQLFEPSFIPEIPGFDKRLWKSVGLRRLPSNDDPLFVLDILHPLTATAQQPPHPYREASSTLVSLSLEDWRPIRDPHTIRASPGHLFVLILCDSSASTPLPFRQEERHTKARPEFLRLTWSVTTAERNRWIKLKFPPSLTRKACTILGFDQTTGRLLVNEKNDIHILRY</sequence>
<evidence type="ECO:0000259" key="1">
    <source>
        <dbReference type="PROSITE" id="PS50181"/>
    </source>
</evidence>
<dbReference type="Pfam" id="PF12937">
    <property type="entry name" value="F-box-like"/>
    <property type="match status" value="1"/>
</dbReference>
<dbReference type="SUPFAM" id="SSF81383">
    <property type="entry name" value="F-box domain"/>
    <property type="match status" value="1"/>
</dbReference>
<dbReference type="Proteomes" id="UP000076722">
    <property type="component" value="Unassembled WGS sequence"/>
</dbReference>
<organism evidence="2 3">
    <name type="scientific">Sistotremastrum niveocremeum HHB9708</name>
    <dbReference type="NCBI Taxonomy" id="1314777"/>
    <lineage>
        <taxon>Eukaryota</taxon>
        <taxon>Fungi</taxon>
        <taxon>Dikarya</taxon>
        <taxon>Basidiomycota</taxon>
        <taxon>Agaricomycotina</taxon>
        <taxon>Agaricomycetes</taxon>
        <taxon>Sistotremastrales</taxon>
        <taxon>Sistotremastraceae</taxon>
        <taxon>Sertulicium</taxon>
        <taxon>Sertulicium niveocremeum</taxon>
    </lineage>
</organism>
<evidence type="ECO:0000313" key="3">
    <source>
        <dbReference type="Proteomes" id="UP000076722"/>
    </source>
</evidence>